<dbReference type="AlphaFoldDB" id="A0A9P7Y448"/>
<feature type="chain" id="PRO_5040302904" description="Kazal-like domain-containing protein" evidence="1">
    <location>
        <begin position="29"/>
        <end position="219"/>
    </location>
</feature>
<name>A0A9P7Y448_9FUNG</name>
<evidence type="ECO:0000256" key="1">
    <source>
        <dbReference type="SAM" id="SignalP"/>
    </source>
</evidence>
<feature type="signal peptide" evidence="1">
    <location>
        <begin position="1"/>
        <end position="28"/>
    </location>
</feature>
<sequence length="219" mass="23667">MLNPLPALLSMMLFLGILSNALPTPVSGVPGTTTTTAMVKLNSTSITIITTNTTRAITTTTAKATTTPSNTRTLSYPDPSACTFILPELPSPITPTKPVSATITKNKPTSTTRPRLSFLTALPKEKTITGGEGYPGEEIKVVDPATKKKAMEALRAKVAECEKECLTTDPDVCLKGFNGRNYRMNSCRLRVTPCSRSNVTYEIIDISECPDREPQRAEE</sequence>
<reference evidence="2" key="1">
    <citation type="submission" date="2021-06" db="EMBL/GenBank/DDBJ databases">
        <title>Genome Sequence of Mortierella hyaline Strain SCG-10, a Cold-Adapted, Nitrate-Reducing Fungus Isolated from Soil in Minnesota, USA.</title>
        <authorList>
            <person name="Aldossari N."/>
        </authorList>
    </citation>
    <scope>NUCLEOTIDE SEQUENCE</scope>
    <source>
        <strain evidence="2">SCG-10</strain>
    </source>
</reference>
<comment type="caution">
    <text evidence="2">The sequence shown here is derived from an EMBL/GenBank/DDBJ whole genome shotgun (WGS) entry which is preliminary data.</text>
</comment>
<gene>
    <name evidence="2" type="ORF">KI688_005983</name>
</gene>
<dbReference type="EMBL" id="JAHRHY010000002">
    <property type="protein sequence ID" value="KAG9071767.1"/>
    <property type="molecule type" value="Genomic_DNA"/>
</dbReference>
<dbReference type="Proteomes" id="UP000707451">
    <property type="component" value="Unassembled WGS sequence"/>
</dbReference>
<dbReference type="OrthoDB" id="2430112at2759"/>
<keyword evidence="1" id="KW-0732">Signal</keyword>
<organism evidence="2 3">
    <name type="scientific">Linnemannia hyalina</name>
    <dbReference type="NCBI Taxonomy" id="64524"/>
    <lineage>
        <taxon>Eukaryota</taxon>
        <taxon>Fungi</taxon>
        <taxon>Fungi incertae sedis</taxon>
        <taxon>Mucoromycota</taxon>
        <taxon>Mortierellomycotina</taxon>
        <taxon>Mortierellomycetes</taxon>
        <taxon>Mortierellales</taxon>
        <taxon>Mortierellaceae</taxon>
        <taxon>Linnemannia</taxon>
    </lineage>
</organism>
<protein>
    <recommendedName>
        <fullName evidence="4">Kazal-like domain-containing protein</fullName>
    </recommendedName>
</protein>
<proteinExistence type="predicted"/>
<evidence type="ECO:0000313" key="3">
    <source>
        <dbReference type="Proteomes" id="UP000707451"/>
    </source>
</evidence>
<evidence type="ECO:0000313" key="2">
    <source>
        <dbReference type="EMBL" id="KAG9071767.1"/>
    </source>
</evidence>
<evidence type="ECO:0008006" key="4">
    <source>
        <dbReference type="Google" id="ProtNLM"/>
    </source>
</evidence>
<keyword evidence="3" id="KW-1185">Reference proteome</keyword>
<accession>A0A9P7Y448</accession>